<evidence type="ECO:0000313" key="2">
    <source>
        <dbReference type="Proteomes" id="UP000000745"/>
    </source>
</evidence>
<dbReference type="HOGENOM" id="CLU_3135742_0_0_6"/>
<dbReference type="KEGG" id="efe:EFER_0627"/>
<keyword evidence="2" id="KW-1185">Reference proteome</keyword>
<dbReference type="EMBL" id="CU928158">
    <property type="protein sequence ID" value="CAQ88174.1"/>
    <property type="molecule type" value="Genomic_DNA"/>
</dbReference>
<dbReference type="Proteomes" id="UP000000745">
    <property type="component" value="Chromosome"/>
</dbReference>
<sequence length="49" mass="5662">MLLNNLFAMLYMAKKEITKNNWLSLNAQFVINEVLPSGFIPVNHILNNE</sequence>
<organism evidence="1 2">
    <name type="scientific">Escherichia fergusonii (strain ATCC 35469 / DSM 13698 / CCUG 18766 / IAM 14443 / JCM 21226 / LMG 7866 / NBRC 102419 / NCTC 12128 / CDC 0568-73)</name>
    <dbReference type="NCBI Taxonomy" id="585054"/>
    <lineage>
        <taxon>Bacteria</taxon>
        <taxon>Pseudomonadati</taxon>
        <taxon>Pseudomonadota</taxon>
        <taxon>Gammaproteobacteria</taxon>
        <taxon>Enterobacterales</taxon>
        <taxon>Enterobacteriaceae</taxon>
        <taxon>Escherichia</taxon>
    </lineage>
</organism>
<evidence type="ECO:0000313" key="1">
    <source>
        <dbReference type="EMBL" id="CAQ88174.1"/>
    </source>
</evidence>
<protein>
    <submittedName>
        <fullName evidence="1">Uncharacterized protein</fullName>
    </submittedName>
</protein>
<accession>B7LJP2</accession>
<proteinExistence type="predicted"/>
<gene>
    <name evidence="1" type="ordered locus">EFER_0627</name>
</gene>
<reference evidence="2" key="1">
    <citation type="journal article" date="2009" name="PLoS Genet.">
        <title>Organised genome dynamics in the Escherichia coli species results in highly diverse adaptive paths.</title>
        <authorList>
            <person name="Touchon M."/>
            <person name="Hoede C."/>
            <person name="Tenaillon O."/>
            <person name="Barbe V."/>
            <person name="Baeriswyl S."/>
            <person name="Bidet P."/>
            <person name="Bingen E."/>
            <person name="Bonacorsi S."/>
            <person name="Bouchier C."/>
            <person name="Bouvet O."/>
            <person name="Calteau A."/>
            <person name="Chiapello H."/>
            <person name="Clermont O."/>
            <person name="Cruveiller S."/>
            <person name="Danchin A."/>
            <person name="Diard M."/>
            <person name="Dossat C."/>
            <person name="Karoui M.E."/>
            <person name="Frapy E."/>
            <person name="Garry L."/>
            <person name="Ghigo J.M."/>
            <person name="Gilles A.M."/>
            <person name="Johnson J."/>
            <person name="Le Bouguenec C."/>
            <person name="Lescat M."/>
            <person name="Mangenot S."/>
            <person name="Martinez-Jehanne V."/>
            <person name="Matic I."/>
            <person name="Nassif X."/>
            <person name="Oztas S."/>
            <person name="Petit M.A."/>
            <person name="Pichon C."/>
            <person name="Rouy Z."/>
            <person name="Ruf C.S."/>
            <person name="Schneider D."/>
            <person name="Tourret J."/>
            <person name="Vacherie B."/>
            <person name="Vallenet D."/>
            <person name="Medigue C."/>
            <person name="Rocha E.P.C."/>
            <person name="Denamur E."/>
        </authorList>
    </citation>
    <scope>NUCLEOTIDE SEQUENCE [LARGE SCALE GENOMIC DNA]</scope>
    <source>
        <strain evidence="2">ATCC 35469 / DSM 13698 / BCRC 15582 / CCUG 18766 / IAM 14443 / JCM 21226 / LMG 7866 / NBRC 102419 / NCTC 12128 / CDC 0568-73</strain>
    </source>
</reference>
<name>B7LJP2_ESCF3</name>
<dbReference type="AlphaFoldDB" id="B7LJP2"/>